<proteinExistence type="predicted"/>
<comment type="caution">
    <text evidence="4">The sequence shown here is derived from an EMBL/GenBank/DDBJ whole genome shotgun (WGS) entry which is preliminary data.</text>
</comment>
<dbReference type="AlphaFoldDB" id="A0A816SZV7"/>
<evidence type="ECO:0000313" key="4">
    <source>
        <dbReference type="EMBL" id="CAF2089210.1"/>
    </source>
</evidence>
<feature type="region of interest" description="Disordered" evidence="1">
    <location>
        <begin position="1"/>
        <end position="105"/>
    </location>
</feature>
<reference evidence="4" key="1">
    <citation type="submission" date="2021-02" db="EMBL/GenBank/DDBJ databases">
        <authorList>
            <person name="Nowell W R."/>
        </authorList>
    </citation>
    <scope>NUCLEOTIDE SEQUENCE</scope>
</reference>
<dbReference type="InterPro" id="IPR008906">
    <property type="entry name" value="HATC_C_dom"/>
</dbReference>
<sequence length="684" mass="76012">ENSEKSEKPSTTAGSMSPPSTAPPTNNSVLLSPTTKKNNSTSSSTRSITINPITPSSEPIANSSTSSSQSSTTNLTFSPPPRRKNDSTSVSSESGLVTTSPSPTSLSRIFTNDLILLSPTTRKNNSTSSSIRSITTNPTTSSSEPIANSSTSSSQSSTTNLIFSPATTRKTSVVSLSATSTENGSISVLSVTESLDQSTIDKFKCDLNCCSSREAYHPRKEDELVSSRKWFSLIRDETCDESTVEKLCITIRSVDSNYNVFEDVVGLYATSTQNASTIVEAIYDVLVRCGLDMINCRGQSYDGASNMSGIYNGVSSIILNQYSKAIYVHCVAHCLDLAVHDLTDQCASVGYCLLYMKDIIDFIRRSPKRRAILKNIVNQISLSYANLTALFQEALYTISEEKGGPGIKANGLYEQMKKFDFFLGLKLGYLIFTDAEKLSRVLRSTDCCLQDVFCAAQATIHRFEPIQGDNGLELFYDQVIKESDGLTEQPVLPRPRRPPQRYDININSVNYTSCTNYYRKIYVETLESIINLLRNRFTQRNFKLLCEVENFILSICNKPPDGSNDHIGVIIEFCRHDINVEKLKVESFMISDFFKAAINTNQMKIKQITKISTVCEILNTRKIGKEMFQEFDKLIRLYLTIPVTTATAERAFSTLNRVKNALRTSMTQSQLNHCLLAHIYKEKL</sequence>
<evidence type="ECO:0000259" key="3">
    <source>
        <dbReference type="Pfam" id="PF14291"/>
    </source>
</evidence>
<evidence type="ECO:0000313" key="5">
    <source>
        <dbReference type="Proteomes" id="UP000663856"/>
    </source>
</evidence>
<dbReference type="GO" id="GO:0046983">
    <property type="term" value="F:protein dimerization activity"/>
    <property type="evidence" value="ECO:0007669"/>
    <property type="project" value="InterPro"/>
</dbReference>
<feature type="domain" description="HAT C-terminal dimerisation" evidence="2">
    <location>
        <begin position="632"/>
        <end position="675"/>
    </location>
</feature>
<dbReference type="Proteomes" id="UP000663856">
    <property type="component" value="Unassembled WGS sequence"/>
</dbReference>
<protein>
    <recommendedName>
        <fullName evidence="6">Zinc finger MYM-type protein 1-like</fullName>
    </recommendedName>
</protein>
<dbReference type="Pfam" id="PF05699">
    <property type="entry name" value="Dimer_Tnp_hAT"/>
    <property type="match status" value="1"/>
</dbReference>
<dbReference type="InterPro" id="IPR025398">
    <property type="entry name" value="DUF4371"/>
</dbReference>
<dbReference type="EMBL" id="CAJNRF010007220">
    <property type="protein sequence ID" value="CAF2089210.1"/>
    <property type="molecule type" value="Genomic_DNA"/>
</dbReference>
<gene>
    <name evidence="4" type="ORF">WKI299_LOCUS17800</name>
</gene>
<dbReference type="SUPFAM" id="SSF53098">
    <property type="entry name" value="Ribonuclease H-like"/>
    <property type="match status" value="1"/>
</dbReference>
<dbReference type="InterPro" id="IPR012337">
    <property type="entry name" value="RNaseH-like_sf"/>
</dbReference>
<feature type="compositionally biased region" description="Low complexity" evidence="1">
    <location>
        <begin position="120"/>
        <end position="159"/>
    </location>
</feature>
<feature type="compositionally biased region" description="Low complexity" evidence="1">
    <location>
        <begin position="9"/>
        <end position="77"/>
    </location>
</feature>
<evidence type="ECO:0008006" key="6">
    <source>
        <dbReference type="Google" id="ProtNLM"/>
    </source>
</evidence>
<evidence type="ECO:0000256" key="1">
    <source>
        <dbReference type="SAM" id="MobiDB-lite"/>
    </source>
</evidence>
<feature type="domain" description="DUF4371" evidence="3">
    <location>
        <begin position="187"/>
        <end position="313"/>
    </location>
</feature>
<feature type="compositionally biased region" description="Polar residues" evidence="1">
    <location>
        <begin position="87"/>
        <end position="97"/>
    </location>
</feature>
<dbReference type="Pfam" id="PF14291">
    <property type="entry name" value="DUF4371"/>
    <property type="match status" value="1"/>
</dbReference>
<dbReference type="PANTHER" id="PTHR45749:SF21">
    <property type="entry name" value="DUF4371 DOMAIN-CONTAINING PROTEIN"/>
    <property type="match status" value="1"/>
</dbReference>
<feature type="region of interest" description="Disordered" evidence="1">
    <location>
        <begin position="120"/>
        <end position="162"/>
    </location>
</feature>
<name>A0A816SZV7_9BILA</name>
<organism evidence="4 5">
    <name type="scientific">Rotaria magnacalcarata</name>
    <dbReference type="NCBI Taxonomy" id="392030"/>
    <lineage>
        <taxon>Eukaryota</taxon>
        <taxon>Metazoa</taxon>
        <taxon>Spiralia</taxon>
        <taxon>Gnathifera</taxon>
        <taxon>Rotifera</taxon>
        <taxon>Eurotatoria</taxon>
        <taxon>Bdelloidea</taxon>
        <taxon>Philodinida</taxon>
        <taxon>Philodinidae</taxon>
        <taxon>Rotaria</taxon>
    </lineage>
</organism>
<accession>A0A816SZV7</accession>
<evidence type="ECO:0000259" key="2">
    <source>
        <dbReference type="Pfam" id="PF05699"/>
    </source>
</evidence>
<feature type="non-terminal residue" evidence="4">
    <location>
        <position position="1"/>
    </location>
</feature>
<dbReference type="PANTHER" id="PTHR45749">
    <property type="match status" value="1"/>
</dbReference>